<dbReference type="Pfam" id="PF02926">
    <property type="entry name" value="THUMP"/>
    <property type="match status" value="1"/>
</dbReference>
<name>A0A4U0QME4_9NEIS</name>
<dbReference type="SUPFAM" id="SSF53335">
    <property type="entry name" value="S-adenosyl-L-methionine-dependent methyltransferases"/>
    <property type="match status" value="1"/>
</dbReference>
<dbReference type="InterPro" id="IPR004114">
    <property type="entry name" value="THUMP_dom"/>
</dbReference>
<evidence type="ECO:0000259" key="4">
    <source>
        <dbReference type="PROSITE" id="PS51165"/>
    </source>
</evidence>
<organism evidence="5 6">
    <name type="scientific">Chitiniphilus eburneus</name>
    <dbReference type="NCBI Taxonomy" id="2571148"/>
    <lineage>
        <taxon>Bacteria</taxon>
        <taxon>Pseudomonadati</taxon>
        <taxon>Pseudomonadota</taxon>
        <taxon>Betaproteobacteria</taxon>
        <taxon>Neisseriales</taxon>
        <taxon>Chitinibacteraceae</taxon>
        <taxon>Chitiniphilus</taxon>
    </lineage>
</organism>
<evidence type="ECO:0000313" key="5">
    <source>
        <dbReference type="EMBL" id="TJZ77254.1"/>
    </source>
</evidence>
<dbReference type="Proteomes" id="UP000310016">
    <property type="component" value="Unassembled WGS sequence"/>
</dbReference>
<evidence type="ECO:0000256" key="2">
    <source>
        <dbReference type="ARBA" id="ARBA00022679"/>
    </source>
</evidence>
<evidence type="ECO:0000256" key="3">
    <source>
        <dbReference type="PROSITE-ProRule" id="PRU00529"/>
    </source>
</evidence>
<dbReference type="Pfam" id="PF01170">
    <property type="entry name" value="UPF0020"/>
    <property type="match status" value="1"/>
</dbReference>
<comment type="caution">
    <text evidence="5">The sequence shown here is derived from an EMBL/GenBank/DDBJ whole genome shotgun (WGS) entry which is preliminary data.</text>
</comment>
<dbReference type="InterPro" id="IPR054170">
    <property type="entry name" value="RlmL_1st"/>
</dbReference>
<gene>
    <name evidence="5" type="ORF">FAZ21_02605</name>
</gene>
<dbReference type="PANTHER" id="PTHR47313">
    <property type="entry name" value="RIBOSOMAL RNA LARGE SUBUNIT METHYLTRANSFERASE K/L"/>
    <property type="match status" value="1"/>
</dbReference>
<protein>
    <submittedName>
        <fullName evidence="5">Class I SAM-dependent RNA methyltransferase</fullName>
    </submittedName>
</protein>
<dbReference type="GO" id="GO:0008990">
    <property type="term" value="F:rRNA (guanine-N2-)-methyltransferase activity"/>
    <property type="evidence" value="ECO:0007669"/>
    <property type="project" value="TreeGrafter"/>
</dbReference>
<accession>A0A4U0QME4</accession>
<dbReference type="OrthoDB" id="9809404at2"/>
<dbReference type="InterPro" id="IPR000241">
    <property type="entry name" value="RlmKL-like_Mtase"/>
</dbReference>
<proteinExistence type="predicted"/>
<reference evidence="5 6" key="1">
    <citation type="submission" date="2019-04" db="EMBL/GenBank/DDBJ databases">
        <title>Chitiniphilus eburnea sp. nov., a novel chitinolytic bacterium isolated from aquaculture sludge.</title>
        <authorList>
            <person name="Sheng M."/>
        </authorList>
    </citation>
    <scope>NUCLEOTIDE SEQUENCE [LARGE SCALE GENOMIC DNA]</scope>
    <source>
        <strain evidence="5 6">HX-2-15</strain>
    </source>
</reference>
<dbReference type="Gene3D" id="3.40.50.150">
    <property type="entry name" value="Vaccinia Virus protein VP39"/>
    <property type="match status" value="1"/>
</dbReference>
<dbReference type="Pfam" id="PF22020">
    <property type="entry name" value="RlmL_1st"/>
    <property type="match status" value="1"/>
</dbReference>
<dbReference type="PROSITE" id="PS01261">
    <property type="entry name" value="UPF0020"/>
    <property type="match status" value="1"/>
</dbReference>
<sequence>MSAAKPAPPRPAAQPKAISATGIQQFFAPSPRGLEALLANELRAIGAQDIRPTEGGVAFSGGWELVYAANLHSRIASRILWRIDERAYRSESDLFRMAGRIDWPALFPVSRTIKVGVTAQRSPLRSIEFAALKIKDAICDVFRAATGERPSVDTLAPDVRIQLFLTDRTATLYIDTSGEALFKRGYRQQNVDAPLRENLAAGLLQLAGWHGDCALFDPMCGSGTFLIEAASLAMRRAPGRDRRFAFERLALFDEQAWQAVRQEARAYELPALPHPIVGSDRDAVAVAATRENLVAAGLAEHVELRTGDVLDAQAPAASGVLIANPPYGVRLEDQEALAEFYPRLGDALKRNFAGWRAYLFTADLRVPKLIRLSATRRLPLYNGALDCRLYEFKLVEGSNR</sequence>
<dbReference type="GO" id="GO:0003723">
    <property type="term" value="F:RNA binding"/>
    <property type="evidence" value="ECO:0007669"/>
    <property type="project" value="UniProtKB-UniRule"/>
</dbReference>
<dbReference type="RefSeq" id="WP_136771732.1">
    <property type="nucleotide sequence ID" value="NZ_CP156074.1"/>
</dbReference>
<dbReference type="PROSITE" id="PS51165">
    <property type="entry name" value="THUMP"/>
    <property type="match status" value="1"/>
</dbReference>
<keyword evidence="3" id="KW-0694">RNA-binding</keyword>
<feature type="domain" description="THUMP" evidence="4">
    <location>
        <begin position="65"/>
        <end position="176"/>
    </location>
</feature>
<evidence type="ECO:0000256" key="1">
    <source>
        <dbReference type="ARBA" id="ARBA00022603"/>
    </source>
</evidence>
<dbReference type="CDD" id="cd11715">
    <property type="entry name" value="THUMP_AdoMetMT"/>
    <property type="match status" value="1"/>
</dbReference>
<dbReference type="SMART" id="SM00981">
    <property type="entry name" value="THUMP"/>
    <property type="match status" value="1"/>
</dbReference>
<keyword evidence="6" id="KW-1185">Reference proteome</keyword>
<dbReference type="Gene3D" id="3.30.2130.30">
    <property type="match status" value="1"/>
</dbReference>
<dbReference type="GO" id="GO:0070043">
    <property type="term" value="F:rRNA (guanine-N7-)-methyltransferase activity"/>
    <property type="evidence" value="ECO:0007669"/>
    <property type="project" value="TreeGrafter"/>
</dbReference>
<evidence type="ECO:0000313" key="6">
    <source>
        <dbReference type="Proteomes" id="UP000310016"/>
    </source>
</evidence>
<dbReference type="EMBL" id="SUMF01000002">
    <property type="protein sequence ID" value="TJZ77254.1"/>
    <property type="molecule type" value="Genomic_DNA"/>
</dbReference>
<dbReference type="InterPro" id="IPR053943">
    <property type="entry name" value="RlmKL-like_Mtase_CS"/>
</dbReference>
<dbReference type="InterPro" id="IPR029063">
    <property type="entry name" value="SAM-dependent_MTases_sf"/>
</dbReference>
<dbReference type="PANTHER" id="PTHR47313:SF1">
    <property type="entry name" value="RIBOSOMAL RNA LARGE SUBUNIT METHYLTRANSFERASE K_L"/>
    <property type="match status" value="1"/>
</dbReference>
<dbReference type="AlphaFoldDB" id="A0A4U0QME4"/>
<dbReference type="PRINTS" id="PR00507">
    <property type="entry name" value="N12N6MTFRASE"/>
</dbReference>
<dbReference type="InterPro" id="IPR002052">
    <property type="entry name" value="DNA_methylase_N6_adenine_CS"/>
</dbReference>
<dbReference type="PROSITE" id="PS00092">
    <property type="entry name" value="N6_MTASE"/>
    <property type="match status" value="1"/>
</dbReference>
<keyword evidence="2 5" id="KW-0808">Transferase</keyword>
<keyword evidence="1 5" id="KW-0489">Methyltransferase</keyword>